<gene>
    <name evidence="5" type="ORF">KZZ10_09230</name>
</gene>
<keyword evidence="6" id="KW-1185">Reference proteome</keyword>
<feature type="domain" description="Band 7" evidence="4">
    <location>
        <begin position="47"/>
        <end position="233"/>
    </location>
</feature>
<reference evidence="5" key="1">
    <citation type="submission" date="2021-07" db="EMBL/GenBank/DDBJ databases">
        <title>New genus and species of the family Alcaligenaceae.</title>
        <authorList>
            <person name="Hahn M.W."/>
        </authorList>
    </citation>
    <scope>NUCLEOTIDE SEQUENCE</scope>
    <source>
        <strain evidence="5">LF4-65</strain>
    </source>
</reference>
<evidence type="ECO:0000256" key="1">
    <source>
        <dbReference type="ARBA" id="ARBA00004370"/>
    </source>
</evidence>
<dbReference type="GO" id="GO:0007005">
    <property type="term" value="P:mitochondrion organization"/>
    <property type="evidence" value="ECO:0007669"/>
    <property type="project" value="TreeGrafter"/>
</dbReference>
<feature type="transmembrane region" description="Helical" evidence="3">
    <location>
        <begin position="21"/>
        <end position="41"/>
    </location>
</feature>
<protein>
    <submittedName>
        <fullName evidence="5">Prohibitin family protein</fullName>
    </submittedName>
</protein>
<evidence type="ECO:0000256" key="3">
    <source>
        <dbReference type="SAM" id="Phobius"/>
    </source>
</evidence>
<keyword evidence="3" id="KW-0812">Transmembrane</keyword>
<evidence type="ECO:0000256" key="2">
    <source>
        <dbReference type="ARBA" id="ARBA00023136"/>
    </source>
</evidence>
<evidence type="ECO:0000313" key="6">
    <source>
        <dbReference type="Proteomes" id="UP000739565"/>
    </source>
</evidence>
<evidence type="ECO:0000313" key="5">
    <source>
        <dbReference type="EMBL" id="MBZ1350827.1"/>
    </source>
</evidence>
<dbReference type="AlphaFoldDB" id="A0A953T5F4"/>
<sequence>MSRISSYFSELVHDYINWLRLHAVSIVVIVLVLMGGGLVIWPHSVHIIPAGHLGVLYKRLGGGTDLDNVYQEGLTLTLPWNQMTIYTSQVQQKTTDIEVLTSDRLKSKMTISFQYVAYPFNLPLLHKFVGPDYYEKTILPIIEAQARESVAQYSSVDAFTKDIQKISQTISLDTSDVILKKITPIGLTDVRLLTISDVQVTKFSFPGDLEAALQQKAVELVKSEAYQYRLVTEKLEAERKRIEAAGIRDFQSIADNALTENYLRYKGIEASANLAASPNSKVLIFGSGSSGLPLIMGGSEVLRDTPLKSVR</sequence>
<dbReference type="InterPro" id="IPR000163">
    <property type="entry name" value="Prohibitin"/>
</dbReference>
<dbReference type="RefSeq" id="WP_259661235.1">
    <property type="nucleotide sequence ID" value="NZ_JAHXRI010000007.1"/>
</dbReference>
<keyword evidence="3" id="KW-1133">Transmembrane helix</keyword>
<accession>A0A953T5F4</accession>
<dbReference type="Pfam" id="PF01145">
    <property type="entry name" value="Band_7"/>
    <property type="match status" value="1"/>
</dbReference>
<organism evidence="5 6">
    <name type="scientific">Zwartia hollandica</name>
    <dbReference type="NCBI Taxonomy" id="324606"/>
    <lineage>
        <taxon>Bacteria</taxon>
        <taxon>Pseudomonadati</taxon>
        <taxon>Pseudomonadota</taxon>
        <taxon>Betaproteobacteria</taxon>
        <taxon>Burkholderiales</taxon>
        <taxon>Alcaligenaceae</taxon>
        <taxon>Zwartia</taxon>
    </lineage>
</organism>
<comment type="subcellular location">
    <subcellularLocation>
        <location evidence="1">Membrane</location>
    </subcellularLocation>
</comment>
<dbReference type="PANTHER" id="PTHR23222:SF1">
    <property type="entry name" value="PROHIBITIN-2"/>
    <property type="match status" value="1"/>
</dbReference>
<dbReference type="GO" id="GO:0016020">
    <property type="term" value="C:membrane"/>
    <property type="evidence" value="ECO:0007669"/>
    <property type="project" value="UniProtKB-SubCell"/>
</dbReference>
<comment type="caution">
    <text evidence="5">The sequence shown here is derived from an EMBL/GenBank/DDBJ whole genome shotgun (WGS) entry which is preliminary data.</text>
</comment>
<dbReference type="InterPro" id="IPR001107">
    <property type="entry name" value="Band_7"/>
</dbReference>
<keyword evidence="2 3" id="KW-0472">Membrane</keyword>
<evidence type="ECO:0000259" key="4">
    <source>
        <dbReference type="Pfam" id="PF01145"/>
    </source>
</evidence>
<dbReference type="PANTHER" id="PTHR23222">
    <property type="entry name" value="PROHIBITIN"/>
    <property type="match status" value="1"/>
</dbReference>
<dbReference type="EMBL" id="JAHXRI010000007">
    <property type="protein sequence ID" value="MBZ1350827.1"/>
    <property type="molecule type" value="Genomic_DNA"/>
</dbReference>
<proteinExistence type="predicted"/>
<dbReference type="CDD" id="cd03401">
    <property type="entry name" value="SPFH_prohibitin"/>
    <property type="match status" value="1"/>
</dbReference>
<name>A0A953T5F4_9BURK</name>
<dbReference type="Proteomes" id="UP000739565">
    <property type="component" value="Unassembled WGS sequence"/>
</dbReference>